<dbReference type="Proteomes" id="UP000018004">
    <property type="component" value="Unassembled WGS sequence"/>
</dbReference>
<evidence type="ECO:0000313" key="1">
    <source>
        <dbReference type="EMBL" id="ESU29291.1"/>
    </source>
</evidence>
<evidence type="ECO:0008006" key="3">
    <source>
        <dbReference type="Google" id="ProtNLM"/>
    </source>
</evidence>
<dbReference type="AlphaFoldDB" id="V6SRN3"/>
<dbReference type="PATRIC" id="fig|1341181.4.peg.682"/>
<dbReference type="EMBL" id="AVGG01000002">
    <property type="protein sequence ID" value="ESU29291.1"/>
    <property type="molecule type" value="Genomic_DNA"/>
</dbReference>
<comment type="caution">
    <text evidence="1">The sequence shown here is derived from an EMBL/GenBank/DDBJ whole genome shotgun (WGS) entry which is preliminary data.</text>
</comment>
<dbReference type="STRING" id="1341181.FLJC2902T_06870"/>
<dbReference type="SUPFAM" id="SSF141072">
    <property type="entry name" value="CalX-like"/>
    <property type="match status" value="1"/>
</dbReference>
<accession>V6SRN3</accession>
<protein>
    <recommendedName>
        <fullName evidence="3">Calx-beta domain-containing protein</fullName>
    </recommendedName>
</protein>
<dbReference type="Gene3D" id="2.60.40.2030">
    <property type="match status" value="1"/>
</dbReference>
<proteinExistence type="predicted"/>
<gene>
    <name evidence="1" type="ORF">FLJC2902T_06870</name>
</gene>
<evidence type="ECO:0000313" key="2">
    <source>
        <dbReference type="Proteomes" id="UP000018004"/>
    </source>
</evidence>
<dbReference type="InterPro" id="IPR038081">
    <property type="entry name" value="CalX-like_sf"/>
</dbReference>
<name>V6SRN3_9FLAO</name>
<keyword evidence="2" id="KW-1185">Reference proteome</keyword>
<reference evidence="1 2" key="1">
    <citation type="submission" date="2013-08" db="EMBL/GenBank/DDBJ databases">
        <title>Flavobacterium limnosediminis JC2902 genome sequencing.</title>
        <authorList>
            <person name="Lee K."/>
            <person name="Yi H."/>
            <person name="Park S."/>
            <person name="Chun J."/>
        </authorList>
    </citation>
    <scope>NUCLEOTIDE SEQUENCE [LARGE SCALE GENOMIC DNA]</scope>
    <source>
        <strain evidence="1 2">JC2902</strain>
    </source>
</reference>
<dbReference type="eggNOG" id="ENOG5033B2V">
    <property type="taxonomic scope" value="Bacteria"/>
</dbReference>
<sequence length="333" mass="36222">MFAAAAIGLLSSCSEDDDTTLERGTKPVVTAAETNFSVEEGQVVNLVLNTETPINKRMDFKLELVGGTASFRDYIVEGDGNNTTDEETNIDDGWGLIGHKVYFPAYASTHTVDITPIFDLLPEGTEEIKLKLTSMGNANGSVAAASEMITITVTNKTSNDFVAIADWSQTVTDSHGTLVEGDYVDNSGGDHHALCAFDFDLELYDSNFAVVEQDYDNCPAEITLAETAPNGAYFIVPSFWSRARPTTAIPAEDIKFKMKVTMAKPGVWHHVVNIDDVWKYSLGGANEGFADAYQVAGILIKTGTTYELQDVDGNVLAQGRMADFKLKSKKNRK</sequence>
<organism evidence="1 2">
    <name type="scientific">Flavobacterium limnosediminis JC2902</name>
    <dbReference type="NCBI Taxonomy" id="1341181"/>
    <lineage>
        <taxon>Bacteria</taxon>
        <taxon>Pseudomonadati</taxon>
        <taxon>Bacteroidota</taxon>
        <taxon>Flavobacteriia</taxon>
        <taxon>Flavobacteriales</taxon>
        <taxon>Flavobacteriaceae</taxon>
        <taxon>Flavobacterium</taxon>
    </lineage>
</organism>